<protein>
    <recommendedName>
        <fullName evidence="1">2EXR domain-containing protein</fullName>
    </recommendedName>
</protein>
<evidence type="ECO:0000259" key="1">
    <source>
        <dbReference type="Pfam" id="PF20150"/>
    </source>
</evidence>
<evidence type="ECO:0000313" key="3">
    <source>
        <dbReference type="Proteomes" id="UP000288429"/>
    </source>
</evidence>
<evidence type="ECO:0000313" key="2">
    <source>
        <dbReference type="EMBL" id="RSM01994.1"/>
    </source>
</evidence>
<gene>
    <name evidence="2" type="ORF">CDV31_011077</name>
</gene>
<dbReference type="Proteomes" id="UP000288429">
    <property type="component" value="Unassembled WGS sequence"/>
</dbReference>
<reference evidence="2 3" key="1">
    <citation type="submission" date="2017-06" db="EMBL/GenBank/DDBJ databases">
        <title>Cmopartive genomic analysis of Ambrosia Fusariam Clade fungi.</title>
        <authorList>
            <person name="Stajich J.E."/>
            <person name="Carrillo J."/>
            <person name="Kijimoto T."/>
            <person name="Eskalen A."/>
            <person name="O'Donnell K."/>
            <person name="Kasson M."/>
        </authorList>
    </citation>
    <scope>NUCLEOTIDE SEQUENCE [LARGE SCALE GENOMIC DNA]</scope>
    <source>
        <strain evidence="2 3">NRRL 20438</strain>
    </source>
</reference>
<comment type="caution">
    <text evidence="2">The sequence shown here is derived from an EMBL/GenBank/DDBJ whole genome shotgun (WGS) entry which is preliminary data.</text>
</comment>
<dbReference type="EMBL" id="NIZV01000181">
    <property type="protein sequence ID" value="RSM01994.1"/>
    <property type="molecule type" value="Genomic_DNA"/>
</dbReference>
<sequence>MDDTFHYFTELPSELRDQIWNLAIRPARPGVQIFKLYSPETKGSVGNAMDVVFDYYSIYDNYRIAVPDCDDKNQSTYLIDGALWNTCKESRRVMEQEFKSTRGSREMVSHMPEQREQDAPAIGYFKNQAGDTRYLTVLPHQDLFLFQLKDPAIIDWERLDMEIPLGSSTWGFQGRRNIALHV</sequence>
<dbReference type="Pfam" id="PF20150">
    <property type="entry name" value="2EXR"/>
    <property type="match status" value="1"/>
</dbReference>
<dbReference type="PANTHER" id="PTHR35910">
    <property type="entry name" value="2EXR DOMAIN-CONTAINING PROTEIN"/>
    <property type="match status" value="1"/>
</dbReference>
<keyword evidence="3" id="KW-1185">Reference proteome</keyword>
<organism evidence="2 3">
    <name type="scientific">Fusarium ambrosium</name>
    <dbReference type="NCBI Taxonomy" id="131363"/>
    <lineage>
        <taxon>Eukaryota</taxon>
        <taxon>Fungi</taxon>
        <taxon>Dikarya</taxon>
        <taxon>Ascomycota</taxon>
        <taxon>Pezizomycotina</taxon>
        <taxon>Sordariomycetes</taxon>
        <taxon>Hypocreomycetidae</taxon>
        <taxon>Hypocreales</taxon>
        <taxon>Nectriaceae</taxon>
        <taxon>Fusarium</taxon>
        <taxon>Fusarium solani species complex</taxon>
    </lineage>
</organism>
<dbReference type="PANTHER" id="PTHR35910:SF1">
    <property type="entry name" value="2EXR DOMAIN-CONTAINING PROTEIN"/>
    <property type="match status" value="1"/>
</dbReference>
<feature type="domain" description="2EXR" evidence="1">
    <location>
        <begin position="5"/>
        <end position="100"/>
    </location>
</feature>
<name>A0A428TIY7_9HYPO</name>
<dbReference type="AlphaFoldDB" id="A0A428TIY7"/>
<accession>A0A428TIY7</accession>
<dbReference type="InterPro" id="IPR045518">
    <property type="entry name" value="2EXR"/>
</dbReference>
<proteinExistence type="predicted"/>